<dbReference type="InterPro" id="IPR012347">
    <property type="entry name" value="Ferritin-like"/>
</dbReference>
<evidence type="ECO:0000313" key="2">
    <source>
        <dbReference type="Proteomes" id="UP001596215"/>
    </source>
</evidence>
<comment type="caution">
    <text evidence="1">The sequence shown here is derived from an EMBL/GenBank/DDBJ whole genome shotgun (WGS) entry which is preliminary data.</text>
</comment>
<dbReference type="SUPFAM" id="SSF47240">
    <property type="entry name" value="Ferritin-like"/>
    <property type="match status" value="1"/>
</dbReference>
<dbReference type="PANTHER" id="PTHR42637:SF1">
    <property type="entry name" value="TRNA 2-(METHYLSULFANYL)-N(6)-ISOPENTENYLADENOSINE(37) HYDROXYLASE"/>
    <property type="match status" value="1"/>
</dbReference>
<dbReference type="Gene3D" id="1.20.1260.10">
    <property type="match status" value="1"/>
</dbReference>
<dbReference type="EMBL" id="JBHSUC010000003">
    <property type="protein sequence ID" value="MFC6361289.1"/>
    <property type="molecule type" value="Genomic_DNA"/>
</dbReference>
<evidence type="ECO:0000313" key="1">
    <source>
        <dbReference type="EMBL" id="MFC6361289.1"/>
    </source>
</evidence>
<gene>
    <name evidence="1" type="ORF">ACFP73_04130</name>
</gene>
<proteinExistence type="predicted"/>
<sequence>MNDSALIAPLLQFLHCRTPRSWLDEAARPENLPLLLIDHLTCELKAAQTAAWLLRKYAADKPGSETLNHWLLPYENFIYRECPDSDFIEAHRSLGNRITRRAECPRADDLIDKMVLLIKEELHHFYQVWEIMQSRGVAYHKITASRYARGLLREVTTHEPDTLVDKLICGAYIEARSCERFAALAPYLDPELAKFYRSLLRSEARHYQDYLTLARQISPGDISARIRKIGETEAALITGPDTELRFHSGPLSH</sequence>
<protein>
    <submittedName>
        <fullName evidence="1">tRNA-(Ms[2]io[6]A)-hydroxylase</fullName>
    </submittedName>
</protein>
<accession>A0ABW1VJJ2</accession>
<keyword evidence="2" id="KW-1185">Reference proteome</keyword>
<organism evidence="1 2">
    <name type="scientific">Tatumella punctata</name>
    <dbReference type="NCBI Taxonomy" id="399969"/>
    <lineage>
        <taxon>Bacteria</taxon>
        <taxon>Pseudomonadati</taxon>
        <taxon>Pseudomonadota</taxon>
        <taxon>Gammaproteobacteria</taxon>
        <taxon>Enterobacterales</taxon>
        <taxon>Erwiniaceae</taxon>
        <taxon>Tatumella</taxon>
    </lineage>
</organism>
<dbReference type="InterPro" id="IPR009078">
    <property type="entry name" value="Ferritin-like_SF"/>
</dbReference>
<name>A0ABW1VJJ2_9GAMM</name>
<dbReference type="NCBIfam" id="NF047790">
    <property type="entry name" value="tRNAmsioHdxaseMiaE"/>
    <property type="match status" value="1"/>
</dbReference>
<dbReference type="CDD" id="cd07910">
    <property type="entry name" value="MiaE"/>
    <property type="match status" value="1"/>
</dbReference>
<dbReference type="InterPro" id="IPR010386">
    <property type="entry name" value="tRNA-Hydrxlase_MiaE"/>
</dbReference>
<dbReference type="Pfam" id="PF06175">
    <property type="entry name" value="MiaE"/>
    <property type="match status" value="1"/>
</dbReference>
<dbReference type="Proteomes" id="UP001596215">
    <property type="component" value="Unassembled WGS sequence"/>
</dbReference>
<dbReference type="PANTHER" id="PTHR42637">
    <property type="entry name" value="TRNA-(MS[2]IO[6]A)-HYDROXYLASE"/>
    <property type="match status" value="1"/>
</dbReference>
<reference evidence="2" key="1">
    <citation type="journal article" date="2019" name="Int. J. Syst. Evol. Microbiol.">
        <title>The Global Catalogue of Microorganisms (GCM) 10K type strain sequencing project: providing services to taxonomists for standard genome sequencing and annotation.</title>
        <authorList>
            <consortium name="The Broad Institute Genomics Platform"/>
            <consortium name="The Broad Institute Genome Sequencing Center for Infectious Disease"/>
            <person name="Wu L."/>
            <person name="Ma J."/>
        </authorList>
    </citation>
    <scope>NUCLEOTIDE SEQUENCE [LARGE SCALE GENOMIC DNA]</scope>
    <source>
        <strain evidence="2">CGMCC 4.1530</strain>
    </source>
</reference>
<dbReference type="PIRSF" id="PIRSF020736">
    <property type="entry name" value="MiaE"/>
    <property type="match status" value="1"/>
</dbReference>
<dbReference type="RefSeq" id="WP_212707678.1">
    <property type="nucleotide sequence ID" value="NZ_BAAAFW010000012.1"/>
</dbReference>